<dbReference type="Pfam" id="PF13672">
    <property type="entry name" value="PP2C_2"/>
    <property type="match status" value="1"/>
</dbReference>
<feature type="domain" description="PPM-type phosphatase" evidence="2">
    <location>
        <begin position="54"/>
        <end position="252"/>
    </location>
</feature>
<protein>
    <recommendedName>
        <fullName evidence="2">PPM-type phosphatase domain-containing protein</fullName>
    </recommendedName>
</protein>
<name>A0A5E6QMS3_PSEFL</name>
<accession>A0A5E6QMS3</accession>
<dbReference type="Gene3D" id="3.60.40.10">
    <property type="entry name" value="PPM-type phosphatase domain"/>
    <property type="match status" value="1"/>
</dbReference>
<feature type="region of interest" description="Disordered" evidence="1">
    <location>
        <begin position="1"/>
        <end position="22"/>
    </location>
</feature>
<evidence type="ECO:0000256" key="1">
    <source>
        <dbReference type="SAM" id="MobiDB-lite"/>
    </source>
</evidence>
<proteinExistence type="predicted"/>
<dbReference type="AlphaFoldDB" id="A0A5E6QMS3"/>
<sequence>MLERARELNEPAGQYPVQPLPATRQEDRSTMHLDLIQSLSLAGKPDVANDDRIGSADLHAWVIDGATDLGPPGLLGQRGGAAWLAAAAQRAFAGAEGNLEQVCESVFEHVARDYERQRQRLPLATWELPRASFAAVALEGDQLSCSFLGDCAVLHRSAQGIAFLTPAPDRQAESAEAAALGPGTGAHGVRTPAIIADRRLARERPKAVLSVDAQAARAALRYTRTPVAAGDDLVLMSDGFSALLDSYAAFTPADFIAHLLHHGLADLALQLRRIEKEDAACLRYPRFKASDDASAIWLRVS</sequence>
<dbReference type="InterPro" id="IPR036457">
    <property type="entry name" value="PPM-type-like_dom_sf"/>
</dbReference>
<evidence type="ECO:0000313" key="3">
    <source>
        <dbReference type="EMBL" id="VVM56767.1"/>
    </source>
</evidence>
<dbReference type="InterPro" id="IPR001932">
    <property type="entry name" value="PPM-type_phosphatase-like_dom"/>
</dbReference>
<reference evidence="3 4" key="1">
    <citation type="submission" date="2019-09" db="EMBL/GenBank/DDBJ databases">
        <authorList>
            <person name="Chandra G."/>
            <person name="Truman W A."/>
        </authorList>
    </citation>
    <scope>NUCLEOTIDE SEQUENCE [LARGE SCALE GENOMIC DNA]</scope>
    <source>
        <strain evidence="3">PS631</strain>
    </source>
</reference>
<evidence type="ECO:0000259" key="2">
    <source>
        <dbReference type="Pfam" id="PF13672"/>
    </source>
</evidence>
<dbReference type="EMBL" id="CABVHF010000001">
    <property type="protein sequence ID" value="VVM56767.1"/>
    <property type="molecule type" value="Genomic_DNA"/>
</dbReference>
<organism evidence="3 4">
    <name type="scientific">Pseudomonas fluorescens</name>
    <dbReference type="NCBI Taxonomy" id="294"/>
    <lineage>
        <taxon>Bacteria</taxon>
        <taxon>Pseudomonadati</taxon>
        <taxon>Pseudomonadota</taxon>
        <taxon>Gammaproteobacteria</taxon>
        <taxon>Pseudomonadales</taxon>
        <taxon>Pseudomonadaceae</taxon>
        <taxon>Pseudomonas</taxon>
    </lineage>
</organism>
<gene>
    <name evidence="3" type="ORF">PS631_01110</name>
</gene>
<dbReference type="Proteomes" id="UP000399692">
    <property type="component" value="Unassembled WGS sequence"/>
</dbReference>
<evidence type="ECO:0000313" key="4">
    <source>
        <dbReference type="Proteomes" id="UP000399692"/>
    </source>
</evidence>
<dbReference type="SUPFAM" id="SSF81606">
    <property type="entry name" value="PP2C-like"/>
    <property type="match status" value="1"/>
</dbReference>